<keyword evidence="1" id="KW-0472">Membrane</keyword>
<evidence type="ECO:0000256" key="1">
    <source>
        <dbReference type="SAM" id="Phobius"/>
    </source>
</evidence>
<proteinExistence type="predicted"/>
<feature type="transmembrane region" description="Helical" evidence="1">
    <location>
        <begin position="73"/>
        <end position="92"/>
    </location>
</feature>
<feature type="transmembrane region" description="Helical" evidence="1">
    <location>
        <begin position="104"/>
        <end position="127"/>
    </location>
</feature>
<reference evidence="2" key="2">
    <citation type="submission" date="2020-09" db="EMBL/GenBank/DDBJ databases">
        <authorList>
            <person name="Sun Q."/>
            <person name="Ohkuma M."/>
        </authorList>
    </citation>
    <scope>NUCLEOTIDE SEQUENCE</scope>
    <source>
        <strain evidence="2">JCM 3346</strain>
    </source>
</reference>
<dbReference type="Proteomes" id="UP000610303">
    <property type="component" value="Unassembled WGS sequence"/>
</dbReference>
<evidence type="ECO:0000313" key="3">
    <source>
        <dbReference type="Proteomes" id="UP000610303"/>
    </source>
</evidence>
<organism evidence="2 3">
    <name type="scientific">Agromyces mediolanus</name>
    <name type="common">Corynebacterium mediolanum</name>
    <dbReference type="NCBI Taxonomy" id="41986"/>
    <lineage>
        <taxon>Bacteria</taxon>
        <taxon>Bacillati</taxon>
        <taxon>Actinomycetota</taxon>
        <taxon>Actinomycetes</taxon>
        <taxon>Micrococcales</taxon>
        <taxon>Microbacteriaceae</taxon>
        <taxon>Agromyces</taxon>
    </lineage>
</organism>
<keyword evidence="3" id="KW-1185">Reference proteome</keyword>
<protein>
    <submittedName>
        <fullName evidence="2">Uncharacterized protein</fullName>
    </submittedName>
</protein>
<dbReference type="AlphaFoldDB" id="A0A918CLR5"/>
<evidence type="ECO:0000313" key="2">
    <source>
        <dbReference type="EMBL" id="GGR30419.1"/>
    </source>
</evidence>
<gene>
    <name evidence="2" type="ORF">GCM10010196_25590</name>
</gene>
<accession>A0A918CLR5</accession>
<dbReference type="EMBL" id="BMRJ01000002">
    <property type="protein sequence ID" value="GGR30419.1"/>
    <property type="molecule type" value="Genomic_DNA"/>
</dbReference>
<feature type="transmembrane region" description="Helical" evidence="1">
    <location>
        <begin position="20"/>
        <end position="41"/>
    </location>
</feature>
<name>A0A918CLR5_AGRME</name>
<keyword evidence="1" id="KW-1133">Transmembrane helix</keyword>
<comment type="caution">
    <text evidence="2">The sequence shown here is derived from an EMBL/GenBank/DDBJ whole genome shotgun (WGS) entry which is preliminary data.</text>
</comment>
<sequence length="132" mass="13199">MDRADSVSAEARGIAAGWQILAGIVLAPLLMLLAGWVTATYLSDGMAVPGVLLAALLTAAAVVVAARWRVTGITAGAVVAATMLGFLLTGMVPSSRPDLGLNGIVLFAGSGLLTAAIAAVSLTVGLVRRSRS</sequence>
<feature type="transmembrane region" description="Helical" evidence="1">
    <location>
        <begin position="47"/>
        <end position="66"/>
    </location>
</feature>
<reference evidence="2" key="1">
    <citation type="journal article" date="2014" name="Int. J. Syst. Evol. Microbiol.">
        <title>Complete genome sequence of Corynebacterium casei LMG S-19264T (=DSM 44701T), isolated from a smear-ripened cheese.</title>
        <authorList>
            <consortium name="US DOE Joint Genome Institute (JGI-PGF)"/>
            <person name="Walter F."/>
            <person name="Albersmeier A."/>
            <person name="Kalinowski J."/>
            <person name="Ruckert C."/>
        </authorList>
    </citation>
    <scope>NUCLEOTIDE SEQUENCE</scope>
    <source>
        <strain evidence="2">JCM 3346</strain>
    </source>
</reference>
<dbReference type="RefSeq" id="WP_189085728.1">
    <property type="nucleotide sequence ID" value="NZ_BMRJ01000002.1"/>
</dbReference>
<keyword evidence="1" id="KW-0812">Transmembrane</keyword>